<keyword evidence="2" id="KW-0472">Membrane</keyword>
<comment type="caution">
    <text evidence="3">The sequence shown here is derived from an EMBL/GenBank/DDBJ whole genome shotgun (WGS) entry which is preliminary data.</text>
</comment>
<sequence length="311" mass="34281">MNKRFGIIVALCLVLAAIGYARNSQALGEEALYGKGQKELRVRFEQAAISLYAAASEGNRQAGYQAAERLDRLMRDARLTAYGTPDGWRSVRESLSAVKHSLESGQPGSSWYAPAARIRLVADVLVRPGRPLWQQYEPVMRDDIARVKKAWNRQTGNAAAAASAAMAQLREHEERVIAAALMQRSPDTVAGAESAIRYMDRLLAQAAEGKGEKTAVAASFDMAEDALALLFHGSGETDNEPAVAIPIVGIPAVWTFWIGAFIVATLAYSAWHRRIREPYIVVARQEEGKPQPIYAKERPRSEKRRKRITPP</sequence>
<dbReference type="Proteomes" id="UP000680304">
    <property type="component" value="Unassembled WGS sequence"/>
</dbReference>
<evidence type="ECO:0000256" key="1">
    <source>
        <dbReference type="SAM" id="MobiDB-lite"/>
    </source>
</evidence>
<dbReference type="InterPro" id="IPR014231">
    <property type="entry name" value="Spore_YpjB"/>
</dbReference>
<feature type="compositionally biased region" description="Basic and acidic residues" evidence="1">
    <location>
        <begin position="291"/>
        <end position="300"/>
    </location>
</feature>
<feature type="region of interest" description="Disordered" evidence="1">
    <location>
        <begin position="291"/>
        <end position="311"/>
    </location>
</feature>
<organism evidence="3 4">
    <name type="scientific">Paenibacillus cisolokensis</name>
    <dbReference type="NCBI Taxonomy" id="1658519"/>
    <lineage>
        <taxon>Bacteria</taxon>
        <taxon>Bacillati</taxon>
        <taxon>Bacillota</taxon>
        <taxon>Bacilli</taxon>
        <taxon>Bacillales</taxon>
        <taxon>Paenibacillaceae</taxon>
        <taxon>Paenibacillus</taxon>
    </lineage>
</organism>
<evidence type="ECO:0000313" key="4">
    <source>
        <dbReference type="Proteomes" id="UP000680304"/>
    </source>
</evidence>
<protein>
    <recommendedName>
        <fullName evidence="5">Sporulation protein</fullName>
    </recommendedName>
</protein>
<gene>
    <name evidence="3" type="ORF">PACILC2_23450</name>
</gene>
<dbReference type="EMBL" id="BOVJ01000071">
    <property type="protein sequence ID" value="GIQ63777.1"/>
    <property type="molecule type" value="Genomic_DNA"/>
</dbReference>
<dbReference type="Pfam" id="PF09577">
    <property type="entry name" value="Spore_YpjB"/>
    <property type="match status" value="1"/>
</dbReference>
<name>A0ABQ4N6K1_9BACL</name>
<keyword evidence="2" id="KW-1133">Transmembrane helix</keyword>
<evidence type="ECO:0000313" key="3">
    <source>
        <dbReference type="EMBL" id="GIQ63777.1"/>
    </source>
</evidence>
<evidence type="ECO:0000256" key="2">
    <source>
        <dbReference type="SAM" id="Phobius"/>
    </source>
</evidence>
<keyword evidence="2" id="KW-0812">Transmembrane</keyword>
<feature type="transmembrane region" description="Helical" evidence="2">
    <location>
        <begin position="243"/>
        <end position="268"/>
    </location>
</feature>
<reference evidence="3 4" key="1">
    <citation type="submission" date="2021-04" db="EMBL/GenBank/DDBJ databases">
        <title>Draft genome sequence of Paenibacillus cisolokensis, LC2-13A.</title>
        <authorList>
            <person name="Uke A."/>
            <person name="Chhe C."/>
            <person name="Baramee S."/>
            <person name="Kosugi A."/>
        </authorList>
    </citation>
    <scope>NUCLEOTIDE SEQUENCE [LARGE SCALE GENOMIC DNA]</scope>
    <source>
        <strain evidence="3 4">LC2-13A</strain>
    </source>
</reference>
<keyword evidence="4" id="KW-1185">Reference proteome</keyword>
<feature type="compositionally biased region" description="Basic residues" evidence="1">
    <location>
        <begin position="301"/>
        <end position="311"/>
    </location>
</feature>
<dbReference type="RefSeq" id="WP_213528828.1">
    <property type="nucleotide sequence ID" value="NZ_BOVJ01000071.1"/>
</dbReference>
<proteinExistence type="predicted"/>
<accession>A0ABQ4N6K1</accession>
<evidence type="ECO:0008006" key="5">
    <source>
        <dbReference type="Google" id="ProtNLM"/>
    </source>
</evidence>